<reference evidence="10" key="1">
    <citation type="submission" date="2025-08" db="UniProtKB">
        <authorList>
            <consortium name="Ensembl"/>
        </authorList>
    </citation>
    <scope>IDENTIFICATION</scope>
</reference>
<dbReference type="InterPro" id="IPR001005">
    <property type="entry name" value="SANT/Myb"/>
</dbReference>
<feature type="domain" description="Myb-like" evidence="8">
    <location>
        <begin position="64"/>
        <end position="115"/>
    </location>
</feature>
<dbReference type="Pfam" id="PF09316">
    <property type="entry name" value="Cmyb_C"/>
    <property type="match status" value="1"/>
</dbReference>
<keyword evidence="2" id="KW-0677">Repeat</keyword>
<dbReference type="InterPro" id="IPR017930">
    <property type="entry name" value="Myb_dom"/>
</dbReference>
<dbReference type="PANTHER" id="PTHR45614">
    <property type="entry name" value="MYB PROTEIN-RELATED"/>
    <property type="match status" value="1"/>
</dbReference>
<dbReference type="Ensembl" id="ENSOTST00005015175.2">
    <property type="protein sequence ID" value="ENSOTSP00005013908.2"/>
    <property type="gene ID" value="ENSOTSG00005007017.2"/>
</dbReference>
<dbReference type="GO" id="GO:0005634">
    <property type="term" value="C:nucleus"/>
    <property type="evidence" value="ECO:0007669"/>
    <property type="project" value="UniProtKB-SubCell"/>
</dbReference>
<dbReference type="AlphaFoldDB" id="A0A8C8CMH1"/>
<proteinExistence type="predicted"/>
<evidence type="ECO:0000256" key="7">
    <source>
        <dbReference type="ARBA" id="ARBA00023242"/>
    </source>
</evidence>
<dbReference type="Gene3D" id="1.10.10.60">
    <property type="entry name" value="Homeodomain-like"/>
    <property type="match status" value="3"/>
</dbReference>
<keyword evidence="3" id="KW-0805">Transcription regulation</keyword>
<evidence type="ECO:0000256" key="3">
    <source>
        <dbReference type="ARBA" id="ARBA00023015"/>
    </source>
</evidence>
<evidence type="ECO:0000256" key="5">
    <source>
        <dbReference type="ARBA" id="ARBA00023159"/>
    </source>
</evidence>
<feature type="domain" description="HTH myb-type" evidence="9">
    <location>
        <begin position="64"/>
        <end position="115"/>
    </location>
</feature>
<dbReference type="GeneTree" id="ENSGT00940000157709"/>
<gene>
    <name evidence="10" type="primary">LOC112259598</name>
</gene>
<evidence type="ECO:0000256" key="2">
    <source>
        <dbReference type="ARBA" id="ARBA00022737"/>
    </source>
</evidence>
<dbReference type="PROSITE" id="PS51294">
    <property type="entry name" value="HTH_MYB"/>
    <property type="match status" value="3"/>
</dbReference>
<dbReference type="InterPro" id="IPR050560">
    <property type="entry name" value="MYB_TF"/>
</dbReference>
<dbReference type="FunFam" id="1.10.10.60:FF:000042">
    <property type="entry name" value="Transcriptional activator Myb isoform A"/>
    <property type="match status" value="1"/>
</dbReference>
<dbReference type="Proteomes" id="UP000694402">
    <property type="component" value="Unassembled WGS sequence"/>
</dbReference>
<evidence type="ECO:0000313" key="10">
    <source>
        <dbReference type="Ensembl" id="ENSOTSP00005013908.2"/>
    </source>
</evidence>
<accession>A0A8C8CMH1</accession>
<dbReference type="FunFam" id="1.10.10.60:FF:000016">
    <property type="entry name" value="Transcriptional activator Myb isoform A"/>
    <property type="match status" value="1"/>
</dbReference>
<comment type="subcellular location">
    <subcellularLocation>
        <location evidence="1">Nucleus</location>
    </subcellularLocation>
</comment>
<keyword evidence="7" id="KW-0539">Nucleus</keyword>
<protein>
    <submittedName>
        <fullName evidence="10">MYB proto-onco like 1</fullName>
    </submittedName>
</protein>
<dbReference type="PROSITE" id="PS50090">
    <property type="entry name" value="MYB_LIKE"/>
    <property type="match status" value="3"/>
</dbReference>
<organism evidence="10 11">
    <name type="scientific">Oncorhynchus tshawytscha</name>
    <name type="common">Chinook salmon</name>
    <name type="synonym">Salmo tshawytscha</name>
    <dbReference type="NCBI Taxonomy" id="74940"/>
    <lineage>
        <taxon>Eukaryota</taxon>
        <taxon>Metazoa</taxon>
        <taxon>Chordata</taxon>
        <taxon>Craniata</taxon>
        <taxon>Vertebrata</taxon>
        <taxon>Euteleostomi</taxon>
        <taxon>Actinopterygii</taxon>
        <taxon>Neopterygii</taxon>
        <taxon>Teleostei</taxon>
        <taxon>Protacanthopterygii</taxon>
        <taxon>Salmoniformes</taxon>
        <taxon>Salmonidae</taxon>
        <taxon>Salmoninae</taxon>
        <taxon>Oncorhynchus</taxon>
    </lineage>
</organism>
<evidence type="ECO:0000256" key="1">
    <source>
        <dbReference type="ARBA" id="ARBA00004123"/>
    </source>
</evidence>
<evidence type="ECO:0000259" key="9">
    <source>
        <dbReference type="PROSITE" id="PS51294"/>
    </source>
</evidence>
<feature type="domain" description="HTH myb-type" evidence="9">
    <location>
        <begin position="116"/>
        <end position="171"/>
    </location>
</feature>
<dbReference type="InterPro" id="IPR015395">
    <property type="entry name" value="C-myb_C"/>
</dbReference>
<evidence type="ECO:0000313" key="11">
    <source>
        <dbReference type="Proteomes" id="UP000694402"/>
    </source>
</evidence>
<dbReference type="GO" id="GO:0000981">
    <property type="term" value="F:DNA-binding transcription factor activity, RNA polymerase II-specific"/>
    <property type="evidence" value="ECO:0007669"/>
    <property type="project" value="TreeGrafter"/>
</dbReference>
<dbReference type="Pfam" id="PF00249">
    <property type="entry name" value="Myb_DNA-binding"/>
    <property type="match status" value="3"/>
</dbReference>
<dbReference type="SUPFAM" id="SSF46689">
    <property type="entry name" value="Homeodomain-like"/>
    <property type="match status" value="2"/>
</dbReference>
<evidence type="ECO:0000256" key="6">
    <source>
        <dbReference type="ARBA" id="ARBA00023163"/>
    </source>
</evidence>
<dbReference type="InterPro" id="IPR009057">
    <property type="entry name" value="Homeodomain-like_sf"/>
</dbReference>
<keyword evidence="4" id="KW-0238">DNA-binding</keyword>
<feature type="domain" description="Myb-like" evidence="8">
    <location>
        <begin position="116"/>
        <end position="167"/>
    </location>
</feature>
<dbReference type="GO" id="GO:0000978">
    <property type="term" value="F:RNA polymerase II cis-regulatory region sequence-specific DNA binding"/>
    <property type="evidence" value="ECO:0007669"/>
    <property type="project" value="TreeGrafter"/>
</dbReference>
<feature type="domain" description="HTH myb-type" evidence="9">
    <location>
        <begin position="172"/>
        <end position="222"/>
    </location>
</feature>
<dbReference type="PANTHER" id="PTHR45614:SF9">
    <property type="entry name" value="MYB-RELATED PROTEIN A"/>
    <property type="match status" value="1"/>
</dbReference>
<evidence type="ECO:0000259" key="8">
    <source>
        <dbReference type="PROSITE" id="PS50090"/>
    </source>
</evidence>
<feature type="domain" description="Myb-like" evidence="8">
    <location>
        <begin position="168"/>
        <end position="218"/>
    </location>
</feature>
<dbReference type="SMART" id="SM00717">
    <property type="entry name" value="SANT"/>
    <property type="match status" value="3"/>
</dbReference>
<evidence type="ECO:0000256" key="4">
    <source>
        <dbReference type="ARBA" id="ARBA00023125"/>
    </source>
</evidence>
<dbReference type="FunFam" id="1.10.10.60:FF:000010">
    <property type="entry name" value="Transcriptional activator Myb isoform A"/>
    <property type="match status" value="1"/>
</dbReference>
<name>A0A8C8CMH1_ONCTS</name>
<keyword evidence="5" id="KW-0010">Activator</keyword>
<keyword evidence="11" id="KW-1185">Reference proteome</keyword>
<keyword evidence="6" id="KW-0804">Transcription</keyword>
<dbReference type="CDD" id="cd00167">
    <property type="entry name" value="SANT"/>
    <property type="match status" value="3"/>
</dbReference>
<sequence>MRRGSACAARGGREIRRDRHFCPPRDGTTTENLRYSMTSSGSRRRRYLCDVGDDHDCIEVKCPKKSLQKVKWSREEDERLKRLVDEHGADDWNVIADNFKKRSESQCQHRWQKVLNPELVKGPWTKEEDERVIELVHRYGPKRWSIIAKHLHGRIGKQCRERWHNHLNPEVKKSCWTQEEDRIIYAAHKRIGNRWAEIAKLLPGRTDNSIKNHWNSTMLRKVEHEGYLQDVPTRVYKTKASIKKRTKSSGSSWRRQNHYFMTIPTKISGYSLGLLNSQYMDSVPETSFLVPNTEAHYSSWSSSLTDDGLTNTTLSSLGNESMEGRGSAVYTPVSPSRFLAVEASAVLSSLQTIPEFAETLELIDSDPVAWSEVTSFSLKEMTSPLKQEVMLSVSQVGMPEGASYHFEDSVIMDLSEKYTELIPASSPTMTKLSTPPSILKRRERGEQYPASQCHSTSFLDNSTTSPSVTHVKALPFSPSQFFNVSGVEDLTLENPALTSTPVCGHKRANTTPLQKELTTKYQKENAGFRTPKVRKAIMFPMPLTPTPFKTVTSTQEKMQAQLKMMMQQPRSLAYLEEEVLRVENKVDMLIHAETQADFCSSWKHEVDPSSRSVRNSLAAEPWNKDCHSAQLYFQEDFNNAQIHGESLLTSAPLRSSMLGCEELVYSPAPGVGPGREEPCCYLPHHTLTIAPRRDDNCEWDAVVFGKTDDQMIVAEQARQFLSSQTPGCASRTLVL</sequence>
<reference evidence="10" key="2">
    <citation type="submission" date="2025-09" db="UniProtKB">
        <authorList>
            <consortium name="Ensembl"/>
        </authorList>
    </citation>
    <scope>IDENTIFICATION</scope>
</reference>